<proteinExistence type="predicted"/>
<accession>A0A9P5VRG5</accession>
<protein>
    <recommendedName>
        <fullName evidence="2">Phosphatidate phosphatase APP1 catalytic domain-containing protein</fullName>
    </recommendedName>
</protein>
<feature type="compositionally biased region" description="Polar residues" evidence="1">
    <location>
        <begin position="245"/>
        <end position="257"/>
    </location>
</feature>
<feature type="region of interest" description="Disordered" evidence="1">
    <location>
        <begin position="712"/>
        <end position="740"/>
    </location>
</feature>
<gene>
    <name evidence="3" type="ORF">BG006_006641</name>
</gene>
<feature type="region of interest" description="Disordered" evidence="1">
    <location>
        <begin position="231"/>
        <end position="288"/>
    </location>
</feature>
<dbReference type="GO" id="GO:0008195">
    <property type="term" value="F:phosphatidate phosphatase activity"/>
    <property type="evidence" value="ECO:0007669"/>
    <property type="project" value="InterPro"/>
</dbReference>
<evidence type="ECO:0000313" key="3">
    <source>
        <dbReference type="EMBL" id="KAF9338299.1"/>
    </source>
</evidence>
<evidence type="ECO:0000256" key="1">
    <source>
        <dbReference type="SAM" id="MobiDB-lite"/>
    </source>
</evidence>
<feature type="compositionally biased region" description="Polar residues" evidence="1">
    <location>
        <begin position="803"/>
        <end position="824"/>
    </location>
</feature>
<name>A0A9P5VRG5_9FUNG</name>
<dbReference type="Pfam" id="PF09949">
    <property type="entry name" value="APP1_cat"/>
    <property type="match status" value="1"/>
</dbReference>
<dbReference type="GO" id="GO:0030479">
    <property type="term" value="C:actin cortical patch"/>
    <property type="evidence" value="ECO:0007669"/>
    <property type="project" value="TreeGrafter"/>
</dbReference>
<dbReference type="PANTHER" id="PTHR28208">
    <property type="entry name" value="PHOSPHATIDATE PHOSPHATASE APP1"/>
    <property type="match status" value="1"/>
</dbReference>
<evidence type="ECO:0000259" key="2">
    <source>
        <dbReference type="Pfam" id="PF09949"/>
    </source>
</evidence>
<evidence type="ECO:0000313" key="4">
    <source>
        <dbReference type="Proteomes" id="UP000696485"/>
    </source>
</evidence>
<dbReference type="EMBL" id="JAAAUY010000004">
    <property type="protein sequence ID" value="KAF9338299.1"/>
    <property type="molecule type" value="Genomic_DNA"/>
</dbReference>
<feature type="compositionally biased region" description="Polar residues" evidence="1">
    <location>
        <begin position="163"/>
        <end position="178"/>
    </location>
</feature>
<sequence length="872" mass="95420">MSMARKIAGVTKDSNQQVYEILESRFGMFLASNTHGAQFSIQCVGPVHGSSPSSTASTSSYLTHMELAGDSGADDPAVDSLLDELQSVQDEDEFLDEEEGKEDVVVKEKDPIAKVMESNAIYDQYQASIQSKSSLAEHIKRALEVERAQRNVTVNHPQEPIGNKQTEQQVDSKQNTDSNLASLTKISSKEDEAFIATTASSFSEKVSRGAALLKGAIQKYKKPAVMGDLSNNTSVDTLKLPPFSQPSTRTSSNIADMSTSTSLEENSENDGTISGSRGATRADSGDSNITLTTTQYEDLGHGSFPTVQILSRPGGHFDGTLRVSHGMEDSQGQEKQGNQNRARFLKLQAHHPEMHERCNGLVSLIEPEGISVISDIDDTIKETNVTAGARTILRNTFLKEMREVEGMSQTYQQWWNQGAAVHYVSNSPWQLIPSLLDFFHTHMFPPGSAHLRLHDSVLKTYFMSPPGENKRRCIREILSDFPNRKFILVGDSGEIDMEIYPEMALAYPDQIFRIFIRDITTSRLKEMMATKSSPSPSSQAPSEFQASRSRSFSSILLPKSPINSVVTSGLSSLFSRRGSTVSATESPLTRTESPAELLDEEIAKIVSPTSDNTSRQLEVNTRFEPSGPYTNQIPEILSSSSHISTGVKAITNSILASTMRKSVSLSPSSPRLSTKNGWIQGLVRARSGSVSPRSPLAVESMNMTGYPFPAVEANGKDVSSSSTLSLSEGDDEDTMKPTTTTKRGRERDIFEGFEPIGQEHPIVAKAPPRSRTETWSSSASTSNQLTMMPERPGPIPLGVAGRSKSTANFSSSLADGDGHSNSFSLSTKGPLEMWQERVDKCQKRLPEGMLTLFESAQELQECTIVLDMFARY</sequence>
<dbReference type="Proteomes" id="UP000696485">
    <property type="component" value="Unassembled WGS sequence"/>
</dbReference>
<dbReference type="AlphaFoldDB" id="A0A9P5VRG5"/>
<feature type="region of interest" description="Disordered" evidence="1">
    <location>
        <begin position="148"/>
        <end position="178"/>
    </location>
</feature>
<reference evidence="3" key="1">
    <citation type="journal article" date="2020" name="Fungal Divers.">
        <title>Resolving the Mortierellaceae phylogeny through synthesis of multi-gene phylogenetics and phylogenomics.</title>
        <authorList>
            <person name="Vandepol N."/>
            <person name="Liber J."/>
            <person name="Desiro A."/>
            <person name="Na H."/>
            <person name="Kennedy M."/>
            <person name="Barry K."/>
            <person name="Grigoriev I.V."/>
            <person name="Miller A.N."/>
            <person name="O'Donnell K."/>
            <person name="Stajich J.E."/>
            <person name="Bonito G."/>
        </authorList>
    </citation>
    <scope>NUCLEOTIDE SEQUENCE</scope>
    <source>
        <strain evidence="3">NVP1</strain>
    </source>
</reference>
<feature type="compositionally biased region" description="Polar residues" evidence="1">
    <location>
        <begin position="773"/>
        <end position="786"/>
    </location>
</feature>
<organism evidence="3 4">
    <name type="scientific">Podila minutissima</name>
    <dbReference type="NCBI Taxonomy" id="64525"/>
    <lineage>
        <taxon>Eukaryota</taxon>
        <taxon>Fungi</taxon>
        <taxon>Fungi incertae sedis</taxon>
        <taxon>Mucoromycota</taxon>
        <taxon>Mortierellomycotina</taxon>
        <taxon>Mortierellomycetes</taxon>
        <taxon>Mortierellales</taxon>
        <taxon>Mortierellaceae</taxon>
        <taxon>Podila</taxon>
    </lineage>
</organism>
<dbReference type="PANTHER" id="PTHR28208:SF3">
    <property type="entry name" value="PHOSPHATIDATE PHOSPHATASE APP1"/>
    <property type="match status" value="1"/>
</dbReference>
<keyword evidence="4" id="KW-1185">Reference proteome</keyword>
<dbReference type="InterPro" id="IPR052935">
    <property type="entry name" value="Mg2+_PAP"/>
</dbReference>
<feature type="region of interest" description="Disordered" evidence="1">
    <location>
        <begin position="766"/>
        <end position="824"/>
    </location>
</feature>
<comment type="caution">
    <text evidence="3">The sequence shown here is derived from an EMBL/GenBank/DDBJ whole genome shotgun (WGS) entry which is preliminary data.</text>
</comment>
<dbReference type="InterPro" id="IPR019236">
    <property type="entry name" value="APP1_cat"/>
</dbReference>
<feature type="domain" description="Phosphatidate phosphatase APP1 catalytic" evidence="2">
    <location>
        <begin position="370"/>
        <end position="518"/>
    </location>
</feature>